<name>X1J095_9ZZZZ</name>
<protein>
    <recommendedName>
        <fullName evidence="3">Transposase IS4-like domain-containing protein</fullName>
    </recommendedName>
</protein>
<dbReference type="EMBL" id="BARU01042675">
    <property type="protein sequence ID" value="GAH87392.1"/>
    <property type="molecule type" value="Genomic_DNA"/>
</dbReference>
<feature type="region of interest" description="Disordered" evidence="1">
    <location>
        <begin position="71"/>
        <end position="91"/>
    </location>
</feature>
<organism evidence="2">
    <name type="scientific">marine sediment metagenome</name>
    <dbReference type="NCBI Taxonomy" id="412755"/>
    <lineage>
        <taxon>unclassified sequences</taxon>
        <taxon>metagenomes</taxon>
        <taxon>ecological metagenomes</taxon>
    </lineage>
</organism>
<sequence>EPILEQTQENVGKDKRIKAASADSGYYSESNVEYAQDNEIDVYIATGKIKHNAPVAKVPRGRIPKNLTVKKKRHHFRKGSCRGTTKESLTS</sequence>
<evidence type="ECO:0000313" key="2">
    <source>
        <dbReference type="EMBL" id="GAH87392.1"/>
    </source>
</evidence>
<gene>
    <name evidence="2" type="ORF">S03H2_65527</name>
</gene>
<feature type="non-terminal residue" evidence="2">
    <location>
        <position position="1"/>
    </location>
</feature>
<feature type="compositionally biased region" description="Polar residues" evidence="1">
    <location>
        <begin position="82"/>
        <end position="91"/>
    </location>
</feature>
<accession>X1J095</accession>
<proteinExistence type="predicted"/>
<evidence type="ECO:0000256" key="1">
    <source>
        <dbReference type="SAM" id="MobiDB-lite"/>
    </source>
</evidence>
<comment type="caution">
    <text evidence="2">The sequence shown here is derived from an EMBL/GenBank/DDBJ whole genome shotgun (WGS) entry which is preliminary data.</text>
</comment>
<evidence type="ECO:0008006" key="3">
    <source>
        <dbReference type="Google" id="ProtNLM"/>
    </source>
</evidence>
<reference evidence="2" key="1">
    <citation type="journal article" date="2014" name="Front. Microbiol.">
        <title>High frequency of phylogenetically diverse reductive dehalogenase-homologous genes in deep subseafloor sedimentary metagenomes.</title>
        <authorList>
            <person name="Kawai M."/>
            <person name="Futagami T."/>
            <person name="Toyoda A."/>
            <person name="Takaki Y."/>
            <person name="Nishi S."/>
            <person name="Hori S."/>
            <person name="Arai W."/>
            <person name="Tsubouchi T."/>
            <person name="Morono Y."/>
            <person name="Uchiyama I."/>
            <person name="Ito T."/>
            <person name="Fujiyama A."/>
            <person name="Inagaki F."/>
            <person name="Takami H."/>
        </authorList>
    </citation>
    <scope>NUCLEOTIDE SEQUENCE</scope>
    <source>
        <strain evidence="2">Expedition CK06-06</strain>
    </source>
</reference>
<feature type="compositionally biased region" description="Basic residues" evidence="1">
    <location>
        <begin position="71"/>
        <end position="80"/>
    </location>
</feature>
<dbReference type="AlphaFoldDB" id="X1J095"/>